<feature type="domain" description="GGDEF" evidence="2">
    <location>
        <begin position="683"/>
        <end position="797"/>
    </location>
</feature>
<dbReference type="SMART" id="SM00471">
    <property type="entry name" value="HDc"/>
    <property type="match status" value="1"/>
</dbReference>
<dbReference type="eggNOG" id="COG2199">
    <property type="taxonomic scope" value="Bacteria"/>
</dbReference>
<dbReference type="PANTHER" id="PTHR43155">
    <property type="entry name" value="CYCLIC DI-GMP PHOSPHODIESTERASE PA4108-RELATED"/>
    <property type="match status" value="1"/>
</dbReference>
<feature type="transmembrane region" description="Helical" evidence="1">
    <location>
        <begin position="253"/>
        <end position="276"/>
    </location>
</feature>
<dbReference type="CDD" id="cd00077">
    <property type="entry name" value="HDc"/>
    <property type="match status" value="1"/>
</dbReference>
<feature type="domain" description="HD-GYP" evidence="4">
    <location>
        <begin position="444"/>
        <end position="639"/>
    </location>
</feature>
<name>F2LWH9_HIPMA</name>
<evidence type="ECO:0000256" key="1">
    <source>
        <dbReference type="SAM" id="Phobius"/>
    </source>
</evidence>
<evidence type="ECO:0000259" key="3">
    <source>
        <dbReference type="PROSITE" id="PS51831"/>
    </source>
</evidence>
<dbReference type="Gene3D" id="1.10.3210.10">
    <property type="entry name" value="Hypothetical protein af1432"/>
    <property type="match status" value="1"/>
</dbReference>
<keyword evidence="1" id="KW-0812">Transmembrane</keyword>
<reference evidence="5 6" key="1">
    <citation type="journal article" date="2011" name="Stand. Genomic Sci.">
        <title>Complete genome sequence of the thermophilic sulfur-reducer Hippea maritima type strain (MH(2)).</title>
        <authorList>
            <person name="Huntemann M."/>
            <person name="Lu M."/>
            <person name="Nolan M."/>
            <person name="Lapidus A."/>
            <person name="Lucas S."/>
            <person name="Hammon N."/>
            <person name="Deshpande S."/>
            <person name="Cheng J.F."/>
            <person name="Tapia R."/>
            <person name="Han C."/>
            <person name="Goodwin L."/>
            <person name="Pitluck S."/>
            <person name="Liolios K."/>
            <person name="Pagani I."/>
            <person name="Ivanova N."/>
            <person name="Ovchinikova G."/>
            <person name="Pati A."/>
            <person name="Chen A."/>
            <person name="Palaniappan K."/>
            <person name="Land M."/>
            <person name="Hauser L."/>
            <person name="Jeffries C.D."/>
            <person name="Detter J.C."/>
            <person name="Brambilla E.M."/>
            <person name="Rohde M."/>
            <person name="Spring S."/>
            <person name="Goker M."/>
            <person name="Woyke T."/>
            <person name="Bristow J."/>
            <person name="Eisen J.A."/>
            <person name="Markowitz V."/>
            <person name="Hugenholtz P."/>
            <person name="Kyrpides N.C."/>
            <person name="Klenk H.P."/>
            <person name="Mavromatis K."/>
        </authorList>
    </citation>
    <scope>NUCLEOTIDE SEQUENCE [LARGE SCALE GENOMIC DNA]</scope>
    <source>
        <strain evidence="6">ATCC 700847 / DSM 10411 / MH2</strain>
    </source>
</reference>
<dbReference type="OrthoDB" id="9769359at2"/>
<dbReference type="RefSeq" id="WP_013682126.1">
    <property type="nucleotide sequence ID" value="NC_015318.1"/>
</dbReference>
<dbReference type="InterPro" id="IPR029787">
    <property type="entry name" value="Nucleotide_cyclase"/>
</dbReference>
<keyword evidence="1" id="KW-1133">Transmembrane helix</keyword>
<dbReference type="eggNOG" id="COG2203">
    <property type="taxonomic scope" value="Bacteria"/>
</dbReference>
<dbReference type="eggNOG" id="COG3437">
    <property type="taxonomic scope" value="Bacteria"/>
</dbReference>
<keyword evidence="6" id="KW-1185">Reference proteome</keyword>
<evidence type="ECO:0000313" key="5">
    <source>
        <dbReference type="EMBL" id="AEA34088.1"/>
    </source>
</evidence>
<gene>
    <name evidence="5" type="ordered locus">Hipma_1122</name>
</gene>
<feature type="transmembrane region" description="Helical" evidence="1">
    <location>
        <begin position="12"/>
        <end position="31"/>
    </location>
</feature>
<dbReference type="PROSITE" id="PS50887">
    <property type="entry name" value="GGDEF"/>
    <property type="match status" value="1"/>
</dbReference>
<dbReference type="SUPFAM" id="SSF55781">
    <property type="entry name" value="GAF domain-like"/>
    <property type="match status" value="1"/>
</dbReference>
<dbReference type="InterPro" id="IPR043128">
    <property type="entry name" value="Rev_trsase/Diguanyl_cyclase"/>
</dbReference>
<dbReference type="InterPro" id="IPR003018">
    <property type="entry name" value="GAF"/>
</dbReference>
<sequence length="797" mass="91253">MKFTENNSGPKRTSILIILGVFVIILTSLTISQSLRLIFYKTKVEVERQSKVQMELLKANLANYLKTNKNLLDYTFSVLPEVSPNQLESALDSYLLKVQHDDIRNIFFVDYNQLTLLYPHISRTPIPNSFVKQYDFLAKKIELAKKLKCGIYFTAPMLSLAGVPKNDLSLILVYPIFINDTYRGSLVESIDIASKLFSIFEYIKGLSVELSYYPIKNDGIYELSKFSIDKATFYIGIKKKSRLIDTLKQNIQYATLSLVFVIVVSITIIIGVSILLNRKIKREQLYIKTLQQLNKRIEMVKNIMAIKENFASISNIEKALKVMSNVFETDIAGIFLDKPDLEYVLKDGKAKQINFFKMEDSLSRIVWNRKESVIVNDYQSYSFVSDKAKLLSGVKSAMCALISYKDHSYGVICVGNTKRPNAFRKEDLNFLKLIASIFAINMYFSNLDKDAIEALLNAIEARDRYTEGHSRRVWEYARFISEILGFDETYQNNIYKAGLFHDVGKIGIPDVILLKPTRLSPNEYEIMKMHSVFSYEILKHVEMLSSVIGGIRGHHERWDGKGYPDGLRGEDIPIEARILAIADSFDAIITSRPYKSAMNVEDAKAELIANAGTQFDPNIIKKIEPYVEDMYRLGKDIEKQKRHLFPENIEEIRKNIFFTDWLTGLSTMDKLEREIGGLIIDNAAFSLCLIDVVNFSKIRFEKGKAQAVDLIVGVANILKDNIGECIARVNEDNFIFILKDNINPKDRLDELRNTITSKLGCSIICTYVVYPKDGRTTDELIYNIRVKEKEVRRSLLL</sequence>
<dbReference type="SUPFAM" id="SSF55073">
    <property type="entry name" value="Nucleotide cyclase"/>
    <property type="match status" value="1"/>
</dbReference>
<dbReference type="Pfam" id="PF13185">
    <property type="entry name" value="GAF_2"/>
    <property type="match status" value="1"/>
</dbReference>
<dbReference type="SUPFAM" id="SSF109604">
    <property type="entry name" value="HD-domain/PDEase-like"/>
    <property type="match status" value="1"/>
</dbReference>
<dbReference type="Proteomes" id="UP000008139">
    <property type="component" value="Chromosome"/>
</dbReference>
<dbReference type="HOGENOM" id="CLU_352601_0_0_7"/>
<dbReference type="InterPro" id="IPR003607">
    <property type="entry name" value="HD/PDEase_dom"/>
</dbReference>
<dbReference type="InParanoid" id="F2LWH9"/>
<dbReference type="AlphaFoldDB" id="F2LWH9"/>
<evidence type="ECO:0000259" key="2">
    <source>
        <dbReference type="PROSITE" id="PS50887"/>
    </source>
</evidence>
<dbReference type="KEGG" id="hmr:Hipma_1122"/>
<dbReference type="Gene3D" id="3.30.450.40">
    <property type="match status" value="1"/>
</dbReference>
<dbReference type="InterPro" id="IPR000160">
    <property type="entry name" value="GGDEF_dom"/>
</dbReference>
<accession>F2LWH9</accession>
<protein>
    <submittedName>
        <fullName evidence="5">Metal dependent phosphohydrolase with GAF sensor</fullName>
    </submittedName>
</protein>
<dbReference type="GO" id="GO:0016787">
    <property type="term" value="F:hydrolase activity"/>
    <property type="evidence" value="ECO:0007669"/>
    <property type="project" value="UniProtKB-KW"/>
</dbReference>
<evidence type="ECO:0000259" key="4">
    <source>
        <dbReference type="PROSITE" id="PS51832"/>
    </source>
</evidence>
<dbReference type="Gene3D" id="3.30.70.270">
    <property type="match status" value="1"/>
</dbReference>
<dbReference type="InterPro" id="IPR029016">
    <property type="entry name" value="GAF-like_dom_sf"/>
</dbReference>
<dbReference type="Pfam" id="PF13487">
    <property type="entry name" value="HD_5"/>
    <property type="match status" value="1"/>
</dbReference>
<reference evidence="6" key="2">
    <citation type="submission" date="2011-03" db="EMBL/GenBank/DDBJ databases">
        <title>The complete genome of Hippea maritima DSM 10411.</title>
        <authorList>
            <consortium name="US DOE Joint Genome Institute (JGI-PGF)"/>
            <person name="Lucas S."/>
            <person name="Copeland A."/>
            <person name="Lapidus A."/>
            <person name="Bruce D."/>
            <person name="Goodwin L."/>
            <person name="Pitluck S."/>
            <person name="Peters L."/>
            <person name="Kyrpides N."/>
            <person name="Mavromatis K."/>
            <person name="Pagani I."/>
            <person name="Ivanova N."/>
            <person name="Mikhailova N."/>
            <person name="Lu M."/>
            <person name="Detter J.C."/>
            <person name="Tapia R."/>
            <person name="Han C."/>
            <person name="Land M."/>
            <person name="Hauser L."/>
            <person name="Markowitz V."/>
            <person name="Cheng J.-F."/>
            <person name="Hugenholtz P."/>
            <person name="Woyke T."/>
            <person name="Wu D."/>
            <person name="Spring S."/>
            <person name="Schroeder M."/>
            <person name="Brambilla E."/>
            <person name="Klenk H.-P."/>
            <person name="Eisen J.A."/>
        </authorList>
    </citation>
    <scope>NUCLEOTIDE SEQUENCE [LARGE SCALE GENOMIC DNA]</scope>
    <source>
        <strain evidence="6">ATCC 700847 / DSM 10411 / MH2</strain>
    </source>
</reference>
<proteinExistence type="predicted"/>
<dbReference type="InterPro" id="IPR037522">
    <property type="entry name" value="HD_GYP_dom"/>
</dbReference>
<dbReference type="InterPro" id="IPR006674">
    <property type="entry name" value="HD_domain"/>
</dbReference>
<keyword evidence="5" id="KW-0378">Hydrolase</keyword>
<dbReference type="STRING" id="760142.Hipma_1122"/>
<evidence type="ECO:0000313" key="6">
    <source>
        <dbReference type="Proteomes" id="UP000008139"/>
    </source>
</evidence>
<feature type="domain" description="HD" evidence="3">
    <location>
        <begin position="466"/>
        <end position="588"/>
    </location>
</feature>
<dbReference type="EMBL" id="CP002606">
    <property type="protein sequence ID" value="AEA34088.1"/>
    <property type="molecule type" value="Genomic_DNA"/>
</dbReference>
<dbReference type="PROSITE" id="PS51831">
    <property type="entry name" value="HD"/>
    <property type="match status" value="1"/>
</dbReference>
<dbReference type="PROSITE" id="PS51832">
    <property type="entry name" value="HD_GYP"/>
    <property type="match status" value="1"/>
</dbReference>
<keyword evidence="1" id="KW-0472">Membrane</keyword>
<organism evidence="5 6">
    <name type="scientific">Hippea maritima (strain ATCC 700847 / DSM 10411 / MH2)</name>
    <dbReference type="NCBI Taxonomy" id="760142"/>
    <lineage>
        <taxon>Bacteria</taxon>
        <taxon>Pseudomonadati</taxon>
        <taxon>Campylobacterota</taxon>
        <taxon>Desulfurellia</taxon>
        <taxon>Desulfurellales</taxon>
        <taxon>Hippeaceae</taxon>
        <taxon>Hippea</taxon>
    </lineage>
</organism>